<dbReference type="Proteomes" id="UP001446032">
    <property type="component" value="Unassembled WGS sequence"/>
</dbReference>
<proteinExistence type="predicted"/>
<comment type="caution">
    <text evidence="1">The sequence shown here is derived from an EMBL/GenBank/DDBJ whole genome shotgun (WGS) entry which is preliminary data.</text>
</comment>
<organism evidence="1 2">
    <name type="scientific">Blautia intestinihominis</name>
    <dbReference type="NCBI Taxonomy" id="3133152"/>
    <lineage>
        <taxon>Bacteria</taxon>
        <taxon>Bacillati</taxon>
        <taxon>Bacillota</taxon>
        <taxon>Clostridia</taxon>
        <taxon>Lachnospirales</taxon>
        <taxon>Lachnospiraceae</taxon>
        <taxon>Blautia</taxon>
    </lineage>
</organism>
<protein>
    <recommendedName>
        <fullName evidence="3">Transcriptional regulator</fullName>
    </recommendedName>
</protein>
<sequence>MTIGRKFVNELFSKIDIACRDDRMRTCYMQAYRAYVNFKGISNADIRKIFALGEKEKSKASRIIANAIEYGYIKVMNPDTAPRYKKYIPYWA</sequence>
<dbReference type="EMBL" id="JBBMEI010000029">
    <property type="protein sequence ID" value="MEQ2358741.1"/>
    <property type="molecule type" value="Genomic_DNA"/>
</dbReference>
<evidence type="ECO:0000313" key="1">
    <source>
        <dbReference type="EMBL" id="MEQ2358741.1"/>
    </source>
</evidence>
<accession>A0ABV1AN00</accession>
<dbReference type="RefSeq" id="WP_349078002.1">
    <property type="nucleotide sequence ID" value="NZ_JBBMEI010000029.1"/>
</dbReference>
<evidence type="ECO:0008006" key="3">
    <source>
        <dbReference type="Google" id="ProtNLM"/>
    </source>
</evidence>
<name>A0ABV1AN00_9FIRM</name>
<gene>
    <name evidence="1" type="ORF">WMO75_10415</name>
</gene>
<evidence type="ECO:0000313" key="2">
    <source>
        <dbReference type="Proteomes" id="UP001446032"/>
    </source>
</evidence>
<reference evidence="1 2" key="1">
    <citation type="submission" date="2024-03" db="EMBL/GenBank/DDBJ databases">
        <title>Human intestinal bacterial collection.</title>
        <authorList>
            <person name="Pauvert C."/>
            <person name="Hitch T.C.A."/>
            <person name="Clavel T."/>
        </authorList>
    </citation>
    <scope>NUCLEOTIDE SEQUENCE [LARGE SCALE GENOMIC DNA]</scope>
    <source>
        <strain evidence="1 2">CLA-AA-H95</strain>
    </source>
</reference>
<keyword evidence="2" id="KW-1185">Reference proteome</keyword>